<evidence type="ECO:0000256" key="1">
    <source>
        <dbReference type="SAM" id="MobiDB-lite"/>
    </source>
</evidence>
<name>A0A0K1EHX0_CHOCO</name>
<dbReference type="RefSeq" id="WP_050432386.1">
    <property type="nucleotide sequence ID" value="NZ_CP012159.1"/>
</dbReference>
<dbReference type="KEGG" id="ccro:CMC5_046100"/>
<dbReference type="Proteomes" id="UP000067626">
    <property type="component" value="Chromosome"/>
</dbReference>
<accession>A0A0K1EHX0</accession>
<evidence type="ECO:0000313" key="2">
    <source>
        <dbReference type="EMBL" id="AKT40455.1"/>
    </source>
</evidence>
<dbReference type="STRING" id="52.CMC5_046100"/>
<gene>
    <name evidence="2" type="ORF">CMC5_046100</name>
</gene>
<proteinExistence type="predicted"/>
<feature type="region of interest" description="Disordered" evidence="1">
    <location>
        <begin position="1"/>
        <end position="37"/>
    </location>
</feature>
<dbReference type="OrthoDB" id="9857735at2"/>
<reference evidence="2 3" key="1">
    <citation type="submission" date="2015-07" db="EMBL/GenBank/DDBJ databases">
        <title>Genome analysis of myxobacterium Chondromyces crocatus Cm c5 reveals a high potential for natural compound synthesis and the genetic basis for the loss of fruiting body formation.</title>
        <authorList>
            <person name="Zaburannyi N."/>
            <person name="Bunk B."/>
            <person name="Maier J."/>
            <person name="Overmann J."/>
            <person name="Mueller R."/>
        </authorList>
    </citation>
    <scope>NUCLEOTIDE SEQUENCE [LARGE SCALE GENOMIC DNA]</scope>
    <source>
        <strain evidence="2 3">Cm c5</strain>
    </source>
</reference>
<dbReference type="AlphaFoldDB" id="A0A0K1EHX0"/>
<protein>
    <submittedName>
        <fullName evidence="2">Uncharacterized protein</fullName>
    </submittedName>
</protein>
<evidence type="ECO:0000313" key="3">
    <source>
        <dbReference type="Proteomes" id="UP000067626"/>
    </source>
</evidence>
<keyword evidence="3" id="KW-1185">Reference proteome</keyword>
<organism evidence="2 3">
    <name type="scientific">Chondromyces crocatus</name>
    <dbReference type="NCBI Taxonomy" id="52"/>
    <lineage>
        <taxon>Bacteria</taxon>
        <taxon>Pseudomonadati</taxon>
        <taxon>Myxococcota</taxon>
        <taxon>Polyangia</taxon>
        <taxon>Polyangiales</taxon>
        <taxon>Polyangiaceae</taxon>
        <taxon>Chondromyces</taxon>
    </lineage>
</organism>
<sequence length="242" mass="26406">MTTSDDDPEQGLRHALGGDPDGEGGESDSLAWGSIGSSSTDGVAEALLARFEAHRARSPELTDEESRGYLVAFERARSEAAATGGASFERLTVAQVRIERALGGDEGALFLLIEALTEFPESEVLFAQLAEVVRGAADDLSLESMIYELPRTPEHARLIERLWRLANEPREALPAFDQPVLGSAEEVPAFFAELRAMRERGEGAEAVFRYRAAFGGYPGLPESKRAVEEDPIPLPEGFRFRR</sequence>
<dbReference type="EMBL" id="CP012159">
    <property type="protein sequence ID" value="AKT40455.1"/>
    <property type="molecule type" value="Genomic_DNA"/>
</dbReference>